<feature type="region of interest" description="Disordered" evidence="1">
    <location>
        <begin position="1"/>
        <end position="41"/>
    </location>
</feature>
<comment type="caution">
    <text evidence="2">The sequence shown here is derived from an EMBL/GenBank/DDBJ whole genome shotgun (WGS) entry which is preliminary data.</text>
</comment>
<evidence type="ECO:0000313" key="3">
    <source>
        <dbReference type="Proteomes" id="UP000499080"/>
    </source>
</evidence>
<dbReference type="AlphaFoldDB" id="A0A4Y2DF33"/>
<sequence length="117" mass="13032">MSMQLEFPSQPKPPGTPDGAARNGPAQHDSTSMQKEEPEEWMSIDEDIPVAATLTQLEICQAVGKQEQAIKVVDSEGGESVEENPPINAKMRQALDILKRSVQQNKFLKIRVRTIYK</sequence>
<organism evidence="2 3">
    <name type="scientific">Araneus ventricosus</name>
    <name type="common">Orbweaver spider</name>
    <name type="synonym">Epeira ventricosa</name>
    <dbReference type="NCBI Taxonomy" id="182803"/>
    <lineage>
        <taxon>Eukaryota</taxon>
        <taxon>Metazoa</taxon>
        <taxon>Ecdysozoa</taxon>
        <taxon>Arthropoda</taxon>
        <taxon>Chelicerata</taxon>
        <taxon>Arachnida</taxon>
        <taxon>Araneae</taxon>
        <taxon>Araneomorphae</taxon>
        <taxon>Entelegynae</taxon>
        <taxon>Araneoidea</taxon>
        <taxon>Araneidae</taxon>
        <taxon>Araneus</taxon>
    </lineage>
</organism>
<dbReference type="EMBL" id="BGPR01000346">
    <property type="protein sequence ID" value="GBM14646.1"/>
    <property type="molecule type" value="Genomic_DNA"/>
</dbReference>
<evidence type="ECO:0000256" key="1">
    <source>
        <dbReference type="SAM" id="MobiDB-lite"/>
    </source>
</evidence>
<proteinExistence type="predicted"/>
<keyword evidence="3" id="KW-1185">Reference proteome</keyword>
<reference evidence="2 3" key="1">
    <citation type="journal article" date="2019" name="Sci. Rep.">
        <title>Orb-weaving spider Araneus ventricosus genome elucidates the spidroin gene catalogue.</title>
        <authorList>
            <person name="Kono N."/>
            <person name="Nakamura H."/>
            <person name="Ohtoshi R."/>
            <person name="Moran D.A.P."/>
            <person name="Shinohara A."/>
            <person name="Yoshida Y."/>
            <person name="Fujiwara M."/>
            <person name="Mori M."/>
            <person name="Tomita M."/>
            <person name="Arakawa K."/>
        </authorList>
    </citation>
    <scope>NUCLEOTIDE SEQUENCE [LARGE SCALE GENOMIC DNA]</scope>
</reference>
<name>A0A4Y2DF33_ARAVE</name>
<accession>A0A4Y2DF33</accession>
<dbReference type="Proteomes" id="UP000499080">
    <property type="component" value="Unassembled WGS sequence"/>
</dbReference>
<protein>
    <submittedName>
        <fullName evidence="2">Uncharacterized protein</fullName>
    </submittedName>
</protein>
<evidence type="ECO:0000313" key="2">
    <source>
        <dbReference type="EMBL" id="GBM14646.1"/>
    </source>
</evidence>
<gene>
    <name evidence="2" type="ORF">AVEN_97165_1</name>
</gene>